<keyword evidence="1" id="KW-1133">Transmembrane helix</keyword>
<evidence type="ECO:0000313" key="2">
    <source>
        <dbReference type="EMBL" id="BAN48602.1"/>
    </source>
</evidence>
<evidence type="ECO:0000256" key="1">
    <source>
        <dbReference type="SAM" id="Phobius"/>
    </source>
</evidence>
<dbReference type="KEGG" id="pre:PCA10_28820"/>
<dbReference type="EMBL" id="AP013068">
    <property type="protein sequence ID" value="BAN48602.1"/>
    <property type="molecule type" value="Genomic_DNA"/>
</dbReference>
<evidence type="ECO:0000313" key="3">
    <source>
        <dbReference type="EMBL" id="BAN48614.1"/>
    </source>
</evidence>
<evidence type="ECO:0000313" key="4">
    <source>
        <dbReference type="EMBL" id="BAN48626.1"/>
    </source>
</evidence>
<keyword evidence="1" id="KW-0472">Membrane</keyword>
<dbReference type="RefSeq" id="WP_016492794.1">
    <property type="nucleotide sequence ID" value="NC_021499.1"/>
</dbReference>
<accession>S6AVV8</accession>
<gene>
    <name evidence="2" type="ORF">PCA10_28700</name>
    <name evidence="3" type="ORF">PCA10_28820</name>
    <name evidence="4" type="ORF">PCA10_28940</name>
</gene>
<evidence type="ECO:0000313" key="5">
    <source>
        <dbReference type="Proteomes" id="UP000015503"/>
    </source>
</evidence>
<dbReference type="AlphaFoldDB" id="S6AVV8"/>
<protein>
    <submittedName>
        <fullName evidence="4">Uncharacterized protein</fullName>
    </submittedName>
</protein>
<dbReference type="KEGG" id="pre:PCA10_28700"/>
<sequence>MDAIFAAVDLAEVATWVAATGVLVIGITMAFKGIDLGKRGVKKA</sequence>
<dbReference type="STRING" id="1245471.PCA10_28700"/>
<name>S6AVV8_METRE</name>
<dbReference type="Proteomes" id="UP000015503">
    <property type="component" value="Chromosome"/>
</dbReference>
<organism evidence="4 5">
    <name type="scientific">Metapseudomonas resinovorans NBRC 106553</name>
    <dbReference type="NCBI Taxonomy" id="1245471"/>
    <lineage>
        <taxon>Bacteria</taxon>
        <taxon>Pseudomonadati</taxon>
        <taxon>Pseudomonadota</taxon>
        <taxon>Gammaproteobacteria</taxon>
        <taxon>Pseudomonadales</taxon>
        <taxon>Pseudomonadaceae</taxon>
        <taxon>Metapseudomonas</taxon>
    </lineage>
</organism>
<dbReference type="EMBL" id="AP013068">
    <property type="protein sequence ID" value="BAN48614.1"/>
    <property type="molecule type" value="Genomic_DNA"/>
</dbReference>
<proteinExistence type="predicted"/>
<keyword evidence="5" id="KW-1185">Reference proteome</keyword>
<dbReference type="KEGG" id="pre:PCA10_28940"/>
<dbReference type="PATRIC" id="fig|1245471.3.peg.2905"/>
<dbReference type="HOGENOM" id="CLU_218036_0_0_6"/>
<reference evidence="4 5" key="1">
    <citation type="journal article" date="2013" name="Genome Announc.">
        <title>Complete Genome Sequence of the Carbazole Degrader Pseudomonas resinovorans Strain CA10 (NBRC 106553).</title>
        <authorList>
            <person name="Shintani M."/>
            <person name="Hosoyama A."/>
            <person name="Ohji S."/>
            <person name="Tsuchikane K."/>
            <person name="Takarada H."/>
            <person name="Yamazoe A."/>
            <person name="Fujita N."/>
            <person name="Nojiri H."/>
        </authorList>
    </citation>
    <scope>NUCLEOTIDE SEQUENCE [LARGE SCALE GENOMIC DNA]</scope>
    <source>
        <strain evidence="4 5">NBRC 106553</strain>
    </source>
</reference>
<feature type="transmembrane region" description="Helical" evidence="1">
    <location>
        <begin position="13"/>
        <end position="34"/>
    </location>
</feature>
<dbReference type="EMBL" id="AP013068">
    <property type="protein sequence ID" value="BAN48626.1"/>
    <property type="molecule type" value="Genomic_DNA"/>
</dbReference>
<keyword evidence="1" id="KW-0812">Transmembrane</keyword>